<comment type="similarity">
    <text evidence="3 6">Belongs to the glycosyl hydrolase 47 family.</text>
</comment>
<keyword evidence="5" id="KW-1015">Disulfide bond</keyword>
<evidence type="ECO:0000313" key="8">
    <source>
        <dbReference type="Proteomes" id="UP001055172"/>
    </source>
</evidence>
<dbReference type="SUPFAM" id="SSF48225">
    <property type="entry name" value="Seven-hairpin glycosidases"/>
    <property type="match status" value="1"/>
</dbReference>
<dbReference type="GO" id="GO:0004571">
    <property type="term" value="F:mannosyl-oligosaccharide 1,2-alpha-mannosidase activity"/>
    <property type="evidence" value="ECO:0007669"/>
    <property type="project" value="InterPro"/>
</dbReference>
<dbReference type="GO" id="GO:0005783">
    <property type="term" value="C:endoplasmic reticulum"/>
    <property type="evidence" value="ECO:0007669"/>
    <property type="project" value="TreeGrafter"/>
</dbReference>
<evidence type="ECO:0000256" key="6">
    <source>
        <dbReference type="RuleBase" id="RU361193"/>
    </source>
</evidence>
<dbReference type="GO" id="GO:0005975">
    <property type="term" value="P:carbohydrate metabolic process"/>
    <property type="evidence" value="ECO:0007669"/>
    <property type="project" value="InterPro"/>
</dbReference>
<dbReference type="InterPro" id="IPR012341">
    <property type="entry name" value="6hp_glycosidase-like_sf"/>
</dbReference>
<keyword evidence="6" id="KW-0326">Glycosidase</keyword>
<keyword evidence="8" id="KW-1185">Reference proteome</keyword>
<dbReference type="Proteomes" id="UP001055172">
    <property type="component" value="Unassembled WGS sequence"/>
</dbReference>
<dbReference type="InterPro" id="IPR001382">
    <property type="entry name" value="Glyco_hydro_47"/>
</dbReference>
<evidence type="ECO:0000256" key="5">
    <source>
        <dbReference type="ARBA" id="ARBA00023157"/>
    </source>
</evidence>
<evidence type="ECO:0000256" key="2">
    <source>
        <dbReference type="ARBA" id="ARBA00004922"/>
    </source>
</evidence>
<dbReference type="AlphaFoldDB" id="A0AA37GB74"/>
<name>A0AA37GB74_9PEZI</name>
<comment type="cofactor">
    <cofactor evidence="1">
        <name>Ca(2+)</name>
        <dbReference type="ChEBI" id="CHEBI:29108"/>
    </cofactor>
</comment>
<dbReference type="Gene3D" id="1.50.10.10">
    <property type="match status" value="1"/>
</dbReference>
<dbReference type="Pfam" id="PF01532">
    <property type="entry name" value="Glyco_hydro_47"/>
    <property type="match status" value="1"/>
</dbReference>
<evidence type="ECO:0000256" key="4">
    <source>
        <dbReference type="ARBA" id="ARBA00022801"/>
    </source>
</evidence>
<dbReference type="GO" id="GO:0005509">
    <property type="term" value="F:calcium ion binding"/>
    <property type="evidence" value="ECO:0007669"/>
    <property type="project" value="InterPro"/>
</dbReference>
<keyword evidence="4 6" id="KW-0378">Hydrolase</keyword>
<dbReference type="GO" id="GO:0036503">
    <property type="term" value="P:ERAD pathway"/>
    <property type="evidence" value="ECO:0007669"/>
    <property type="project" value="UniProtKB-ARBA"/>
</dbReference>
<dbReference type="InterPro" id="IPR036026">
    <property type="entry name" value="Seven-hairpin_glycosidases"/>
</dbReference>
<organism evidence="7 8">
    <name type="scientific">Colletotrichum liriopes</name>
    <dbReference type="NCBI Taxonomy" id="708192"/>
    <lineage>
        <taxon>Eukaryota</taxon>
        <taxon>Fungi</taxon>
        <taxon>Dikarya</taxon>
        <taxon>Ascomycota</taxon>
        <taxon>Pezizomycotina</taxon>
        <taxon>Sordariomycetes</taxon>
        <taxon>Hypocreomycetidae</taxon>
        <taxon>Glomerellales</taxon>
        <taxon>Glomerellaceae</taxon>
        <taxon>Colletotrichum</taxon>
        <taxon>Colletotrichum spaethianum species complex</taxon>
    </lineage>
</organism>
<dbReference type="PANTHER" id="PTHR11742">
    <property type="entry name" value="MANNOSYL-OLIGOSACCHARIDE ALPHA-1,2-MANNOSIDASE-RELATED"/>
    <property type="match status" value="1"/>
</dbReference>
<evidence type="ECO:0000313" key="7">
    <source>
        <dbReference type="EMBL" id="GJC77372.1"/>
    </source>
</evidence>
<dbReference type="EMBL" id="BPPX01000001">
    <property type="protein sequence ID" value="GJC77372.1"/>
    <property type="molecule type" value="Genomic_DNA"/>
</dbReference>
<dbReference type="PRINTS" id="PR00747">
    <property type="entry name" value="GLYHDRLASE47"/>
</dbReference>
<reference evidence="7 8" key="1">
    <citation type="submission" date="2021-07" db="EMBL/GenBank/DDBJ databases">
        <title>Genome data of Colletotrichum spaethianum.</title>
        <authorList>
            <person name="Utami Y.D."/>
            <person name="Hiruma K."/>
        </authorList>
    </citation>
    <scope>NUCLEOTIDE SEQUENCE [LARGE SCALE GENOMIC DNA]</scope>
    <source>
        <strain evidence="7 8">MAFF 242679</strain>
    </source>
</reference>
<comment type="caution">
    <text evidence="7">The sequence shown here is derived from an EMBL/GenBank/DDBJ whole genome shotgun (WGS) entry which is preliminary data.</text>
</comment>
<evidence type="ECO:0000256" key="1">
    <source>
        <dbReference type="ARBA" id="ARBA00001913"/>
    </source>
</evidence>
<comment type="pathway">
    <text evidence="2">Protein modification; protein glycosylation.</text>
</comment>
<proteinExistence type="inferred from homology"/>
<evidence type="ECO:0000256" key="3">
    <source>
        <dbReference type="ARBA" id="ARBA00007658"/>
    </source>
</evidence>
<dbReference type="GO" id="GO:0016020">
    <property type="term" value="C:membrane"/>
    <property type="evidence" value="ECO:0007669"/>
    <property type="project" value="InterPro"/>
</dbReference>
<gene>
    <name evidence="7" type="ORF">ColLi_00210</name>
</gene>
<dbReference type="InterPro" id="IPR050749">
    <property type="entry name" value="Glycosyl_Hydrolase_47"/>
</dbReference>
<sequence length="167" mass="18621">MSLLVLVLWQNDGAVPSISSSPSILPLNPRDRETEQDKVYFWKTLKVNQVPEHLQKLPITPSVGFPQVKARFPPETSTSAASARNLSDELITVSGSGRDTFRRWTARLVDSLVTLWVMDIKDEFSDAVAAAVTIDFTKTDWKETNVFATNIRYLGGFLSAFDLSSDL</sequence>
<dbReference type="PANTHER" id="PTHR11742:SF89">
    <property type="entry name" value="ALPHA-1,2-MANNOSIDASE"/>
    <property type="match status" value="1"/>
</dbReference>
<dbReference type="EC" id="3.2.1.-" evidence="6"/>
<protein>
    <recommendedName>
        <fullName evidence="6">alpha-1,2-Mannosidase</fullName>
        <ecNumber evidence="6">3.2.1.-</ecNumber>
    </recommendedName>
</protein>
<accession>A0AA37GB74</accession>